<evidence type="ECO:0000256" key="12">
    <source>
        <dbReference type="RuleBase" id="RU003784"/>
    </source>
</evidence>
<dbReference type="InterPro" id="IPR018022">
    <property type="entry name" value="IPT"/>
</dbReference>
<keyword evidence="4 10" id="KW-0808">Transferase</keyword>
<dbReference type="GO" id="GO:0052381">
    <property type="term" value="F:tRNA dimethylallyltransferase activity"/>
    <property type="evidence" value="ECO:0007669"/>
    <property type="project" value="UniProtKB-UniRule"/>
</dbReference>
<keyword evidence="5 10" id="KW-0819">tRNA processing</keyword>
<feature type="site" description="Interaction with substrate tRNA" evidence="10">
    <location>
        <position position="103"/>
    </location>
</feature>
<dbReference type="NCBIfam" id="TIGR00174">
    <property type="entry name" value="miaA"/>
    <property type="match status" value="1"/>
</dbReference>
<dbReference type="Proteomes" id="UP000610760">
    <property type="component" value="Unassembled WGS sequence"/>
</dbReference>
<comment type="caution">
    <text evidence="14">The sequence shown here is derived from an EMBL/GenBank/DDBJ whole genome shotgun (WGS) entry which is preliminary data.</text>
</comment>
<evidence type="ECO:0000256" key="10">
    <source>
        <dbReference type="HAMAP-Rule" id="MF_00185"/>
    </source>
</evidence>
<evidence type="ECO:0000256" key="4">
    <source>
        <dbReference type="ARBA" id="ARBA00022679"/>
    </source>
</evidence>
<evidence type="ECO:0000256" key="5">
    <source>
        <dbReference type="ARBA" id="ARBA00022694"/>
    </source>
</evidence>
<feature type="binding site" evidence="10">
    <location>
        <begin position="14"/>
        <end position="19"/>
    </location>
    <ligand>
        <name>substrate</name>
    </ligand>
</feature>
<dbReference type="EC" id="2.5.1.75" evidence="10"/>
<evidence type="ECO:0000256" key="1">
    <source>
        <dbReference type="ARBA" id="ARBA00001946"/>
    </source>
</evidence>
<keyword evidence="6 10" id="KW-0547">Nucleotide-binding</keyword>
<dbReference type="SUPFAM" id="SSF52540">
    <property type="entry name" value="P-loop containing nucleoside triphosphate hydrolases"/>
    <property type="match status" value="2"/>
</dbReference>
<sequence length="314" mass="35686">MADKIPLVAVVGPTASGKTGLGIAVAKHYGGEVVSADSMQIYRTMDIATAKPTFEEMDGVPHHLIDFWDPDKPFSLAEYIHSAKKVIADIHSRGKLPVLVGGTGLYINTLLDNVTLGESGGDETLRAELLREAEEKGNGYLLSELRTFDPETAENLHENNLLRIVRAIEVYRLTGVTMSEWVKRSHEQDSPYRFCMIGLNYKDRQNLYDRINLRVERMMAEGLLEEARRVLDAPLETSAQAIGYKELKPYLEGELPLNVCVEKLKQSTRRYAKRQLTWFRRDGRIHWIYPDEEENFTKVFEKSIKIIENSAILC</sequence>
<evidence type="ECO:0000256" key="7">
    <source>
        <dbReference type="ARBA" id="ARBA00022840"/>
    </source>
</evidence>
<evidence type="ECO:0000256" key="9">
    <source>
        <dbReference type="ARBA" id="ARBA00049563"/>
    </source>
</evidence>
<keyword evidence="7 10" id="KW-0067">ATP-binding</keyword>
<comment type="subunit">
    <text evidence="10">Monomer.</text>
</comment>
<dbReference type="GO" id="GO:0006400">
    <property type="term" value="P:tRNA modification"/>
    <property type="evidence" value="ECO:0007669"/>
    <property type="project" value="TreeGrafter"/>
</dbReference>
<dbReference type="Pfam" id="PF01715">
    <property type="entry name" value="IPPT"/>
    <property type="match status" value="1"/>
</dbReference>
<evidence type="ECO:0000313" key="15">
    <source>
        <dbReference type="Proteomes" id="UP000610760"/>
    </source>
</evidence>
<comment type="catalytic activity">
    <reaction evidence="9 10 11">
        <text>adenosine(37) in tRNA + dimethylallyl diphosphate = N(6)-dimethylallyladenosine(37) in tRNA + diphosphate</text>
        <dbReference type="Rhea" id="RHEA:26482"/>
        <dbReference type="Rhea" id="RHEA-COMP:10162"/>
        <dbReference type="Rhea" id="RHEA-COMP:10375"/>
        <dbReference type="ChEBI" id="CHEBI:33019"/>
        <dbReference type="ChEBI" id="CHEBI:57623"/>
        <dbReference type="ChEBI" id="CHEBI:74411"/>
        <dbReference type="ChEBI" id="CHEBI:74415"/>
        <dbReference type="EC" id="2.5.1.75"/>
    </reaction>
</comment>
<feature type="region of interest" description="Interaction with substrate tRNA" evidence="10">
    <location>
        <begin position="37"/>
        <end position="40"/>
    </location>
</feature>
<dbReference type="InterPro" id="IPR027417">
    <property type="entry name" value="P-loop_NTPase"/>
</dbReference>
<comment type="cofactor">
    <cofactor evidence="1 10">
        <name>Mg(2+)</name>
        <dbReference type="ChEBI" id="CHEBI:18420"/>
    </cofactor>
</comment>
<keyword evidence="8 10" id="KW-0460">Magnesium</keyword>
<name>A0A926DZH0_9FIRM</name>
<gene>
    <name evidence="10 14" type="primary">miaA</name>
    <name evidence="14" type="ORF">H8710_00475</name>
</gene>
<dbReference type="Gene3D" id="1.10.20.140">
    <property type="match status" value="1"/>
</dbReference>
<dbReference type="GO" id="GO:0005524">
    <property type="term" value="F:ATP binding"/>
    <property type="evidence" value="ECO:0007669"/>
    <property type="project" value="UniProtKB-UniRule"/>
</dbReference>
<accession>A0A926DZH0</accession>
<dbReference type="RefSeq" id="WP_249293423.1">
    <property type="nucleotide sequence ID" value="NZ_JACRSV010000001.1"/>
</dbReference>
<evidence type="ECO:0000256" key="3">
    <source>
        <dbReference type="ARBA" id="ARBA00005842"/>
    </source>
</evidence>
<dbReference type="Gene3D" id="3.40.50.300">
    <property type="entry name" value="P-loop containing nucleotide triphosphate hydrolases"/>
    <property type="match status" value="1"/>
</dbReference>
<evidence type="ECO:0000313" key="14">
    <source>
        <dbReference type="EMBL" id="MBC8558531.1"/>
    </source>
</evidence>
<dbReference type="PANTHER" id="PTHR11088:SF60">
    <property type="entry name" value="TRNA DIMETHYLALLYLTRANSFERASE"/>
    <property type="match status" value="1"/>
</dbReference>
<dbReference type="InterPro" id="IPR039657">
    <property type="entry name" value="Dimethylallyltransferase"/>
</dbReference>
<comment type="similarity">
    <text evidence="3 10 13">Belongs to the IPP transferase family.</text>
</comment>
<reference evidence="14" key="1">
    <citation type="submission" date="2020-08" db="EMBL/GenBank/DDBJ databases">
        <title>Genome public.</title>
        <authorList>
            <person name="Liu C."/>
            <person name="Sun Q."/>
        </authorList>
    </citation>
    <scope>NUCLEOTIDE SEQUENCE</scope>
    <source>
        <strain evidence="14">NSJ-33</strain>
    </source>
</reference>
<evidence type="ECO:0000256" key="2">
    <source>
        <dbReference type="ARBA" id="ARBA00003213"/>
    </source>
</evidence>
<protein>
    <recommendedName>
        <fullName evidence="10">tRNA dimethylallyltransferase</fullName>
        <ecNumber evidence="10">2.5.1.75</ecNumber>
    </recommendedName>
    <alternativeName>
        <fullName evidence="10">Dimethylallyl diphosphate:tRNA dimethylallyltransferase</fullName>
        <shortName evidence="10">DMAPP:tRNA dimethylallyltransferase</shortName>
        <shortName evidence="10">DMATase</shortName>
    </alternativeName>
    <alternativeName>
        <fullName evidence="10">Isopentenyl-diphosphate:tRNA isopentenyltransferase</fullName>
        <shortName evidence="10">IPP transferase</shortName>
        <shortName evidence="10">IPPT</shortName>
        <shortName evidence="10">IPTase</shortName>
    </alternativeName>
</protein>
<keyword evidence="15" id="KW-1185">Reference proteome</keyword>
<feature type="binding site" evidence="10">
    <location>
        <begin position="12"/>
        <end position="19"/>
    </location>
    <ligand>
        <name>ATP</name>
        <dbReference type="ChEBI" id="CHEBI:30616"/>
    </ligand>
</feature>
<evidence type="ECO:0000256" key="13">
    <source>
        <dbReference type="RuleBase" id="RU003785"/>
    </source>
</evidence>
<evidence type="ECO:0000256" key="11">
    <source>
        <dbReference type="RuleBase" id="RU003783"/>
    </source>
</evidence>
<dbReference type="PANTHER" id="PTHR11088">
    <property type="entry name" value="TRNA DIMETHYLALLYLTRANSFERASE"/>
    <property type="match status" value="1"/>
</dbReference>
<proteinExistence type="inferred from homology"/>
<comment type="function">
    <text evidence="2 10 12">Catalyzes the transfer of a dimethylallyl group onto the adenine at position 37 in tRNAs that read codons beginning with uridine, leading to the formation of N6-(dimethylallyl)adenosine (i(6)A).</text>
</comment>
<dbReference type="HAMAP" id="MF_00185">
    <property type="entry name" value="IPP_trans"/>
    <property type="match status" value="1"/>
</dbReference>
<dbReference type="EMBL" id="JACRSV010000001">
    <property type="protein sequence ID" value="MBC8558531.1"/>
    <property type="molecule type" value="Genomic_DNA"/>
</dbReference>
<evidence type="ECO:0000256" key="6">
    <source>
        <dbReference type="ARBA" id="ARBA00022741"/>
    </source>
</evidence>
<organism evidence="14 15">
    <name type="scientific">Fumia xinanensis</name>
    <dbReference type="NCBI Taxonomy" id="2763659"/>
    <lineage>
        <taxon>Bacteria</taxon>
        <taxon>Bacillati</taxon>
        <taxon>Bacillota</taxon>
        <taxon>Clostridia</taxon>
        <taxon>Eubacteriales</taxon>
        <taxon>Oscillospiraceae</taxon>
        <taxon>Fumia</taxon>
    </lineage>
</organism>
<dbReference type="AlphaFoldDB" id="A0A926DZH0"/>
<evidence type="ECO:0000256" key="8">
    <source>
        <dbReference type="ARBA" id="ARBA00022842"/>
    </source>
</evidence>
<comment type="caution">
    <text evidence="10">Lacks conserved residue(s) required for the propagation of feature annotation.</text>
</comment>
<feature type="site" description="Interaction with substrate tRNA" evidence="10">
    <location>
        <position position="126"/>
    </location>
</feature>